<organism evidence="10 11">
    <name type="scientific">Sorangium cellulosum (strain So ce56)</name>
    <name type="common">Polyangium cellulosum (strain So ce56)</name>
    <dbReference type="NCBI Taxonomy" id="448385"/>
    <lineage>
        <taxon>Bacteria</taxon>
        <taxon>Pseudomonadati</taxon>
        <taxon>Myxococcota</taxon>
        <taxon>Polyangia</taxon>
        <taxon>Polyangiales</taxon>
        <taxon>Polyangiaceae</taxon>
        <taxon>Sorangium</taxon>
    </lineage>
</organism>
<evidence type="ECO:0000313" key="11">
    <source>
        <dbReference type="Proteomes" id="UP000002139"/>
    </source>
</evidence>
<dbReference type="eggNOG" id="COG3227">
    <property type="taxonomic scope" value="Bacteria"/>
</dbReference>
<dbReference type="InterPro" id="IPR013856">
    <property type="entry name" value="Peptidase_M4_domain"/>
</dbReference>
<dbReference type="PANTHER" id="PTHR33794">
    <property type="entry name" value="BACILLOLYSIN"/>
    <property type="match status" value="1"/>
</dbReference>
<dbReference type="Proteomes" id="UP000002139">
    <property type="component" value="Chromosome"/>
</dbReference>
<dbReference type="InterPro" id="IPR001570">
    <property type="entry name" value="Peptidase_M4_C_domain"/>
</dbReference>
<dbReference type="HOGENOM" id="CLU_271569_0_0_7"/>
<evidence type="ECO:0000313" key="10">
    <source>
        <dbReference type="EMBL" id="CAN96552.1"/>
    </source>
</evidence>
<keyword evidence="3 7" id="KW-0732">Signal</keyword>
<dbReference type="OrthoDB" id="5476555at2"/>
<feature type="domain" description="Peptidase M4 C-terminal" evidence="9">
    <location>
        <begin position="437"/>
        <end position="623"/>
    </location>
</feature>
<evidence type="ECO:0000256" key="1">
    <source>
        <dbReference type="ARBA" id="ARBA00022670"/>
    </source>
</evidence>
<dbReference type="SUPFAM" id="SSF55486">
    <property type="entry name" value="Metalloproteases ('zincins'), catalytic domain"/>
    <property type="match status" value="1"/>
</dbReference>
<reference evidence="10 11" key="1">
    <citation type="journal article" date="2007" name="Nat. Biotechnol.">
        <title>Complete genome sequence of the myxobacterium Sorangium cellulosum.</title>
        <authorList>
            <person name="Schneiker S."/>
            <person name="Perlova O."/>
            <person name="Kaiser O."/>
            <person name="Gerth K."/>
            <person name="Alici A."/>
            <person name="Altmeyer M.O."/>
            <person name="Bartels D."/>
            <person name="Bekel T."/>
            <person name="Beyer S."/>
            <person name="Bode E."/>
            <person name="Bode H.B."/>
            <person name="Bolten C.J."/>
            <person name="Choudhuri J.V."/>
            <person name="Doss S."/>
            <person name="Elnakady Y.A."/>
            <person name="Frank B."/>
            <person name="Gaigalat L."/>
            <person name="Goesmann A."/>
            <person name="Groeger C."/>
            <person name="Gross F."/>
            <person name="Jelsbak L."/>
            <person name="Jelsbak L."/>
            <person name="Kalinowski J."/>
            <person name="Kegler C."/>
            <person name="Knauber T."/>
            <person name="Konietzny S."/>
            <person name="Kopp M."/>
            <person name="Krause L."/>
            <person name="Krug D."/>
            <person name="Linke B."/>
            <person name="Mahmud T."/>
            <person name="Martinez-Arias R."/>
            <person name="McHardy A.C."/>
            <person name="Merai M."/>
            <person name="Meyer F."/>
            <person name="Mormann S."/>
            <person name="Munoz-Dorado J."/>
            <person name="Perez J."/>
            <person name="Pradella S."/>
            <person name="Rachid S."/>
            <person name="Raddatz G."/>
            <person name="Rosenau F."/>
            <person name="Rueckert C."/>
            <person name="Sasse F."/>
            <person name="Scharfe M."/>
            <person name="Schuster S.C."/>
            <person name="Suen G."/>
            <person name="Treuner-Lange A."/>
            <person name="Velicer G.J."/>
            <person name="Vorholter F.-J."/>
            <person name="Weissman K.J."/>
            <person name="Welch R.D."/>
            <person name="Wenzel S.C."/>
            <person name="Whitworth D.E."/>
            <person name="Wilhelm S."/>
            <person name="Wittmann C."/>
            <person name="Bloecker H."/>
            <person name="Puehler A."/>
            <person name="Mueller R."/>
        </authorList>
    </citation>
    <scope>NUCLEOTIDE SEQUENCE [LARGE SCALE GENOMIC DNA]</scope>
    <source>
        <strain evidence="11">So ce56</strain>
    </source>
</reference>
<proteinExistence type="predicted"/>
<dbReference type="AlphaFoldDB" id="A9GK95"/>
<dbReference type="STRING" id="448385.sce6385"/>
<keyword evidence="2" id="KW-0479">Metal-binding</keyword>
<evidence type="ECO:0000256" key="5">
    <source>
        <dbReference type="ARBA" id="ARBA00022833"/>
    </source>
</evidence>
<dbReference type="GO" id="GO:0006508">
    <property type="term" value="P:proteolysis"/>
    <property type="evidence" value="ECO:0007669"/>
    <property type="project" value="UniProtKB-KW"/>
</dbReference>
<dbReference type="Gene3D" id="1.10.390.10">
    <property type="entry name" value="Neutral Protease Domain 2"/>
    <property type="match status" value="1"/>
</dbReference>
<dbReference type="InterPro" id="IPR027268">
    <property type="entry name" value="Peptidase_M4/M1_CTD_sf"/>
</dbReference>
<evidence type="ECO:0000259" key="8">
    <source>
        <dbReference type="Pfam" id="PF01447"/>
    </source>
</evidence>
<dbReference type="KEGG" id="scl:sce6385"/>
<dbReference type="eggNOG" id="COG4676">
    <property type="taxonomic scope" value="Bacteria"/>
</dbReference>
<keyword evidence="5" id="KW-0862">Zinc</keyword>
<name>A9GK95_SORC5</name>
<dbReference type="Gene3D" id="2.60.120.380">
    <property type="match status" value="1"/>
</dbReference>
<dbReference type="Pfam" id="PF02868">
    <property type="entry name" value="Peptidase_M4_C"/>
    <property type="match status" value="1"/>
</dbReference>
<gene>
    <name evidence="10" type="ordered locus">sce6385</name>
</gene>
<evidence type="ECO:0000256" key="2">
    <source>
        <dbReference type="ARBA" id="ARBA00022723"/>
    </source>
</evidence>
<dbReference type="EMBL" id="AM746676">
    <property type="protein sequence ID" value="CAN96552.1"/>
    <property type="molecule type" value="Genomic_DNA"/>
</dbReference>
<dbReference type="Gene3D" id="3.10.170.10">
    <property type="match status" value="1"/>
</dbReference>
<dbReference type="BioCyc" id="SCEL448385:SCE_RS32740-MONOMER"/>
<feature type="signal peptide" evidence="7">
    <location>
        <begin position="1"/>
        <end position="21"/>
    </location>
</feature>
<keyword evidence="4" id="KW-0378">Hydrolase</keyword>
<dbReference type="PROSITE" id="PS51257">
    <property type="entry name" value="PROKAR_LIPOPROTEIN"/>
    <property type="match status" value="1"/>
</dbReference>
<keyword evidence="6 10" id="KW-0482">Metalloprotease</keyword>
<dbReference type="GO" id="GO:0004222">
    <property type="term" value="F:metalloendopeptidase activity"/>
    <property type="evidence" value="ECO:0007669"/>
    <property type="project" value="InterPro"/>
</dbReference>
<protein>
    <submittedName>
        <fullName evidence="10">Neutral zinc metalloprotease</fullName>
    </submittedName>
</protein>
<dbReference type="InterPro" id="IPR050728">
    <property type="entry name" value="Zinc_Metalloprotease_M4"/>
</dbReference>
<evidence type="ECO:0000256" key="3">
    <source>
        <dbReference type="ARBA" id="ARBA00022729"/>
    </source>
</evidence>
<feature type="domain" description="Peptidase M4" evidence="8">
    <location>
        <begin position="321"/>
        <end position="422"/>
    </location>
</feature>
<feature type="chain" id="PRO_5002735949" evidence="7">
    <location>
        <begin position="22"/>
        <end position="1193"/>
    </location>
</feature>
<dbReference type="InterPro" id="IPR006969">
    <property type="entry name" value="Stig-like"/>
</dbReference>
<accession>A9GK95</accession>
<keyword evidence="1" id="KW-0645">Protease</keyword>
<keyword evidence="11" id="KW-1185">Reference proteome</keyword>
<evidence type="ECO:0000256" key="4">
    <source>
        <dbReference type="ARBA" id="ARBA00022801"/>
    </source>
</evidence>
<evidence type="ECO:0000259" key="9">
    <source>
        <dbReference type="Pfam" id="PF02868"/>
    </source>
</evidence>
<sequence length="1193" mass="127692">MARTGRWASVLGWLVSCAAGCAEPVVPLDAKPQPTADASTSASDSHTLESLEGALAPYKLVLSQVDTRFDGTVQEKYTLARDGIPVRGAGIRAIRGTDSAHVVRWLALSDDARRVSMVPGINAERAIELAESTPVIIRDVPSGAVDGAPIRADVAPAIVAPPRLRGAHPRLALEAELDDLEVTGDPTFEPPPRSIRSLRLTWRVDLLEGDARLPSDIAVIDAQTGERVRNEPAASSDQAVGLGYFSSPVPLEVQSVQIGGLPAPDGSQCLADITRTSSTPSSDPCGAIGPGIHTFIELPPYKRFPASIVRVTDTDGEFGDRTLIASTADAFGEAGRTTAADAHYSIGASYDFFRYHFGRTRLGVTDSIEVRTNSIEPTYIWNARWVHESNIIVIGQARLTNQDSRPAADPEWLGHEYGHALIDAQVGPPLENTELNALHEGISDIFGVLIDAHATRELSGGAGGFGHGTFSRVAEPVAWIWGNRIYPNDYRYFDRPSRQQYAIDAYSPAIATGIENGSIGAHYAGGIVRRAFYFAAYGVATAPNPFGPPVYNTSSYLPDGLEGIGLDPALRVLYEALVEELDPGDRLTFSSMRAAMVRAASRRYGFCSDDQKAIEDAWAAVNVGDVADRVPPATGVSVRQSTEGVVVDVTIDEARVFHPPSATLFVDGVERGTFSPELVSLGSQGARYTASLTLDAEELGDGTHAFELRADDGCENDTTSTALFAVDAAGPSGISAVDLQSSRTARRSLRISAADPHGVVSYVVDVGPLSSGTRIPANSEWRLMSDPISELVEFDFSAVPHQLTEIRVTATDGLGNHSVTSFPYLIDRAAPNQCHVTPWFRAEAPRTIVVPFTATDSLVPGYGTRIQRLVLSMDGTELWWADRAVSGEHALSVYGPNGESAEIGREVSNAADGTHTFEGRCLDSWGNEGRDTATFTMTTVPVLSTTYTTTRATLTFRLDARAESPLSTIERIRFYEGGALLADGACTPAGRVCNASYSGTLAAGASRTIEVRTWDAEGRERMAQRTITMPLCPDWSTLCGGVCRDLRSDESHCGSCSNACGSSMVCENGACVGDGPLRFTMTWDRPGDMDLHVVTPNGSEIYFANRFGQNGQLDRDDRTGTGPENVFWSTTAPRGTYLVCATPYSISASTSYTIGIHRTGASTSTRTGTRTATSGYVPCSRSSPYFVGEYVVP</sequence>
<dbReference type="GO" id="GO:0046872">
    <property type="term" value="F:metal ion binding"/>
    <property type="evidence" value="ECO:0007669"/>
    <property type="project" value="UniProtKB-KW"/>
</dbReference>
<evidence type="ECO:0000256" key="7">
    <source>
        <dbReference type="SAM" id="SignalP"/>
    </source>
</evidence>
<evidence type="ECO:0000256" key="6">
    <source>
        <dbReference type="ARBA" id="ARBA00023049"/>
    </source>
</evidence>
<dbReference type="PANTHER" id="PTHR33794:SF1">
    <property type="entry name" value="BACILLOLYSIN"/>
    <property type="match status" value="1"/>
</dbReference>
<dbReference type="Pfam" id="PF04885">
    <property type="entry name" value="Stig1"/>
    <property type="match status" value="1"/>
</dbReference>
<dbReference type="Pfam" id="PF01447">
    <property type="entry name" value="Peptidase_M4"/>
    <property type="match status" value="1"/>
</dbReference>